<dbReference type="Proteomes" id="UP000237271">
    <property type="component" value="Unassembled WGS sequence"/>
</dbReference>
<organism evidence="1 2">
    <name type="scientific">Phytophthora palmivora</name>
    <dbReference type="NCBI Taxonomy" id="4796"/>
    <lineage>
        <taxon>Eukaryota</taxon>
        <taxon>Sar</taxon>
        <taxon>Stramenopiles</taxon>
        <taxon>Oomycota</taxon>
        <taxon>Peronosporomycetes</taxon>
        <taxon>Peronosporales</taxon>
        <taxon>Peronosporaceae</taxon>
        <taxon>Phytophthora</taxon>
    </lineage>
</organism>
<accession>A0A2P4Y1S2</accession>
<dbReference type="AlphaFoldDB" id="A0A2P4Y1S2"/>
<name>A0A2P4Y1S2_9STRA</name>
<evidence type="ECO:0008006" key="3">
    <source>
        <dbReference type="Google" id="ProtNLM"/>
    </source>
</evidence>
<proteinExistence type="predicted"/>
<reference evidence="1 2" key="1">
    <citation type="journal article" date="2017" name="Genome Biol. Evol.">
        <title>Phytophthora megakarya and P. palmivora, closely related causal agents of cacao black pod rot, underwent increases in genome sizes and gene numbers by different mechanisms.</title>
        <authorList>
            <person name="Ali S.S."/>
            <person name="Shao J."/>
            <person name="Lary D.J."/>
            <person name="Kronmiller B."/>
            <person name="Shen D."/>
            <person name="Strem M.D."/>
            <person name="Amoako-Attah I."/>
            <person name="Akrofi A.Y."/>
            <person name="Begoude B.A."/>
            <person name="Ten Hoopen G.M."/>
            <person name="Coulibaly K."/>
            <person name="Kebe B.I."/>
            <person name="Melnick R.L."/>
            <person name="Guiltinan M.J."/>
            <person name="Tyler B.M."/>
            <person name="Meinhardt L.W."/>
            <person name="Bailey B.A."/>
        </authorList>
    </citation>
    <scope>NUCLEOTIDE SEQUENCE [LARGE SCALE GENOMIC DNA]</scope>
    <source>
        <strain evidence="2">sbr112.9</strain>
    </source>
</reference>
<dbReference type="EMBL" id="NCKW01006417">
    <property type="protein sequence ID" value="POM71751.1"/>
    <property type="molecule type" value="Genomic_DNA"/>
</dbReference>
<evidence type="ECO:0000313" key="2">
    <source>
        <dbReference type="Proteomes" id="UP000237271"/>
    </source>
</evidence>
<gene>
    <name evidence="1" type="ORF">PHPALM_11640</name>
</gene>
<dbReference type="OrthoDB" id="7700696at2759"/>
<protein>
    <recommendedName>
        <fullName evidence="3">MULE transposase domain-containing protein</fullName>
    </recommendedName>
</protein>
<sequence length="119" mass="13136">MTLNHKTTSRGMIVSLDGRTQNFATCCAFKTRGSWMPHLLFTEGFKQCVSIMIYDPSSELYIPAVFTLITAMTKGSYLKLLGCVEVCVGLSPKEVVCDFDGALIGAIRCFLPDIRIINC</sequence>
<comment type="caution">
    <text evidence="1">The sequence shown here is derived from an EMBL/GenBank/DDBJ whole genome shotgun (WGS) entry which is preliminary data.</text>
</comment>
<evidence type="ECO:0000313" key="1">
    <source>
        <dbReference type="EMBL" id="POM71751.1"/>
    </source>
</evidence>
<keyword evidence="2" id="KW-1185">Reference proteome</keyword>